<dbReference type="PANTHER" id="PTHR45689">
    <property type="entry name" value="I[[H]] CHANNEL, ISOFORM E"/>
    <property type="match status" value="1"/>
</dbReference>
<protein>
    <recommendedName>
        <fullName evidence="12">Cyclic nucleotide-binding domain-containing protein</fullName>
    </recommendedName>
</protein>
<dbReference type="InterPro" id="IPR000595">
    <property type="entry name" value="cNMP-bd_dom"/>
</dbReference>
<dbReference type="InterPro" id="IPR005821">
    <property type="entry name" value="Ion_trans_dom"/>
</dbReference>
<dbReference type="GO" id="GO:0098855">
    <property type="term" value="C:HCN channel complex"/>
    <property type="evidence" value="ECO:0007669"/>
    <property type="project" value="TreeGrafter"/>
</dbReference>
<dbReference type="PROSITE" id="PS50158">
    <property type="entry name" value="ZF_CCHC"/>
    <property type="match status" value="1"/>
</dbReference>
<dbReference type="PANTHER" id="PTHR45689:SF5">
    <property type="entry name" value="I[[H]] CHANNEL, ISOFORM E"/>
    <property type="match status" value="1"/>
</dbReference>
<dbReference type="Pfam" id="PF00520">
    <property type="entry name" value="Ion_trans"/>
    <property type="match status" value="1"/>
</dbReference>
<dbReference type="AlphaFoldDB" id="A0A8S1NBU5"/>
<comment type="subcellular location">
    <subcellularLocation>
        <location evidence="1">Membrane</location>
        <topology evidence="1">Multi-pass membrane protein</topology>
    </subcellularLocation>
</comment>
<evidence type="ECO:0000256" key="5">
    <source>
        <dbReference type="PROSITE-ProRule" id="PRU00047"/>
    </source>
</evidence>
<sequence>MNQRTLEERIIDQYEMSSPFVDDNLNKSNRQPLLLINENSNSYLSNNSLIKSPAFNGTFNSGSIDYGYALLNQFDEGEEIAGNRNGFIVQYSDSTNIFHMFYQRLPVFLPNSIVMLIWKAIIAGIILLYFFVVPITVSYSSGVWIFANKTKMIIDGLCFIFLVLDIILEFLTAFYEHGNLITDKTRIAYKYLSLNFILDLVATLAFGVQSFINDDSINLILLLFFLKYPSLIKIDYLFEEATLLHRTLRTIYNLGKIIVLLQFCFLIFSCIFFVIGYACVQAGHNSWLLNDGNFGVILDLNPGFQFFFSYYFGLGTMTTTMGYGDITPLNVFECLWCLGGIFFAVFIFQVNVNSLFKIMEEFNVHPIKIFKKRIAVNKFMSSKQVPQIVQERVRRYLNEHWYEEGTRDLLLEQEVFTELAPEIKEELFYNSYGKMFNLIPFMSKTFSTEFLRSLSIKIEEISYAQNEIIFLDNVDYLLDDYSIYFIDYGQILIFANTGEQRPFWIKQLGQQEYFGEWSFLTGRPRLASASSISYSRLYKLKREVFMDILGSFQDDFEKYWMIRDKLVYSNGFKIINSLCWNCEQDSHYASKCPVTHYYPQMNKLLKYNIEDEQQRNQYYRKKKQRWHTLKQQISQSQQIESQIQKSQNQEIQVEQIRNQTQQQQQQAQPQKNIKQFDKPYQFKHYFPQYNYHKIQAFKNEKAIKKITNIRISAMYIPNTAYRQTKQSAIFVWPKQS</sequence>
<dbReference type="OrthoDB" id="293127at2759"/>
<evidence type="ECO:0000313" key="10">
    <source>
        <dbReference type="EMBL" id="CAD8087796.1"/>
    </source>
</evidence>
<feature type="transmembrane region" description="Helical" evidence="7">
    <location>
        <begin position="152"/>
        <end position="175"/>
    </location>
</feature>
<dbReference type="SMART" id="SM00100">
    <property type="entry name" value="cNMP"/>
    <property type="match status" value="1"/>
</dbReference>
<dbReference type="GO" id="GO:0003254">
    <property type="term" value="P:regulation of membrane depolarization"/>
    <property type="evidence" value="ECO:0007669"/>
    <property type="project" value="TreeGrafter"/>
</dbReference>
<keyword evidence="6" id="KW-0175">Coiled coil</keyword>
<keyword evidence="2 7" id="KW-0812">Transmembrane</keyword>
<organism evidence="10 11">
    <name type="scientific">Paramecium sonneborni</name>
    <dbReference type="NCBI Taxonomy" id="65129"/>
    <lineage>
        <taxon>Eukaryota</taxon>
        <taxon>Sar</taxon>
        <taxon>Alveolata</taxon>
        <taxon>Ciliophora</taxon>
        <taxon>Intramacronucleata</taxon>
        <taxon>Oligohymenophorea</taxon>
        <taxon>Peniculida</taxon>
        <taxon>Parameciidae</taxon>
        <taxon>Paramecium</taxon>
    </lineage>
</organism>
<dbReference type="InterPro" id="IPR051413">
    <property type="entry name" value="K/Na_HCN_channel"/>
</dbReference>
<proteinExistence type="predicted"/>
<evidence type="ECO:0000256" key="1">
    <source>
        <dbReference type="ARBA" id="ARBA00004141"/>
    </source>
</evidence>
<keyword evidence="5" id="KW-0862">Zinc</keyword>
<dbReference type="CDD" id="cd00038">
    <property type="entry name" value="CAP_ED"/>
    <property type="match status" value="1"/>
</dbReference>
<feature type="transmembrane region" description="Helical" evidence="7">
    <location>
        <begin position="187"/>
        <end position="211"/>
    </location>
</feature>
<evidence type="ECO:0000256" key="7">
    <source>
        <dbReference type="SAM" id="Phobius"/>
    </source>
</evidence>
<accession>A0A8S1NBU5</accession>
<keyword evidence="5" id="KW-0863">Zinc-finger</keyword>
<dbReference type="Pfam" id="PF00027">
    <property type="entry name" value="cNMP_binding"/>
    <property type="match status" value="1"/>
</dbReference>
<evidence type="ECO:0000259" key="8">
    <source>
        <dbReference type="PROSITE" id="PS50042"/>
    </source>
</evidence>
<evidence type="ECO:0000259" key="9">
    <source>
        <dbReference type="PROSITE" id="PS50158"/>
    </source>
</evidence>
<dbReference type="GO" id="GO:0003676">
    <property type="term" value="F:nucleic acid binding"/>
    <property type="evidence" value="ECO:0007669"/>
    <property type="project" value="InterPro"/>
</dbReference>
<keyword evidence="4 7" id="KW-0472">Membrane</keyword>
<evidence type="ECO:0000256" key="6">
    <source>
        <dbReference type="SAM" id="Coils"/>
    </source>
</evidence>
<feature type="coiled-coil region" evidence="6">
    <location>
        <begin position="629"/>
        <end position="666"/>
    </location>
</feature>
<dbReference type="EMBL" id="CAJJDN010000052">
    <property type="protein sequence ID" value="CAD8087796.1"/>
    <property type="molecule type" value="Genomic_DNA"/>
</dbReference>
<keyword evidence="5" id="KW-0479">Metal-binding</keyword>
<feature type="transmembrane region" description="Helical" evidence="7">
    <location>
        <begin position="303"/>
        <end position="323"/>
    </location>
</feature>
<evidence type="ECO:0000256" key="4">
    <source>
        <dbReference type="ARBA" id="ARBA00023136"/>
    </source>
</evidence>
<dbReference type="Proteomes" id="UP000692954">
    <property type="component" value="Unassembled WGS sequence"/>
</dbReference>
<dbReference type="InterPro" id="IPR001878">
    <property type="entry name" value="Znf_CCHC"/>
</dbReference>
<dbReference type="GO" id="GO:0035725">
    <property type="term" value="P:sodium ion transmembrane transport"/>
    <property type="evidence" value="ECO:0007669"/>
    <property type="project" value="TreeGrafter"/>
</dbReference>
<evidence type="ECO:0000256" key="2">
    <source>
        <dbReference type="ARBA" id="ARBA00022692"/>
    </source>
</evidence>
<keyword evidence="3 7" id="KW-1133">Transmembrane helix</keyword>
<reference evidence="10" key="1">
    <citation type="submission" date="2021-01" db="EMBL/GenBank/DDBJ databases">
        <authorList>
            <consortium name="Genoscope - CEA"/>
            <person name="William W."/>
        </authorList>
    </citation>
    <scope>NUCLEOTIDE SEQUENCE</scope>
</reference>
<feature type="transmembrane region" description="Helical" evidence="7">
    <location>
        <begin position="217"/>
        <end position="238"/>
    </location>
</feature>
<feature type="transmembrane region" description="Helical" evidence="7">
    <location>
        <begin position="259"/>
        <end position="283"/>
    </location>
</feature>
<comment type="caution">
    <text evidence="10">The sequence shown here is derived from an EMBL/GenBank/DDBJ whole genome shotgun (WGS) entry which is preliminary data.</text>
</comment>
<name>A0A8S1NBU5_9CILI</name>
<keyword evidence="11" id="KW-1185">Reference proteome</keyword>
<evidence type="ECO:0000313" key="11">
    <source>
        <dbReference type="Proteomes" id="UP000692954"/>
    </source>
</evidence>
<feature type="domain" description="Cyclic nucleotide-binding" evidence="8">
    <location>
        <begin position="482"/>
        <end position="550"/>
    </location>
</feature>
<dbReference type="PROSITE" id="PS50042">
    <property type="entry name" value="CNMP_BINDING_3"/>
    <property type="match status" value="1"/>
</dbReference>
<gene>
    <name evidence="10" type="ORF">PSON_ATCC_30995.1.T0520009</name>
</gene>
<evidence type="ECO:0000256" key="3">
    <source>
        <dbReference type="ARBA" id="ARBA00022989"/>
    </source>
</evidence>
<feature type="transmembrane region" description="Helical" evidence="7">
    <location>
        <begin position="108"/>
        <end position="132"/>
    </location>
</feature>
<dbReference type="GO" id="GO:0008270">
    <property type="term" value="F:zinc ion binding"/>
    <property type="evidence" value="ECO:0007669"/>
    <property type="project" value="UniProtKB-KW"/>
</dbReference>
<feature type="transmembrane region" description="Helical" evidence="7">
    <location>
        <begin position="335"/>
        <end position="356"/>
    </location>
</feature>
<feature type="domain" description="CCHC-type" evidence="9">
    <location>
        <begin position="579"/>
        <end position="593"/>
    </location>
</feature>
<dbReference type="GO" id="GO:0005249">
    <property type="term" value="F:voltage-gated potassium channel activity"/>
    <property type="evidence" value="ECO:0007669"/>
    <property type="project" value="TreeGrafter"/>
</dbReference>
<evidence type="ECO:0008006" key="12">
    <source>
        <dbReference type="Google" id="ProtNLM"/>
    </source>
</evidence>